<proteinExistence type="predicted"/>
<feature type="transmembrane region" description="Helical" evidence="2">
    <location>
        <begin position="133"/>
        <end position="154"/>
    </location>
</feature>
<dbReference type="Pfam" id="PF20684">
    <property type="entry name" value="Fung_rhodopsin"/>
    <property type="match status" value="1"/>
</dbReference>
<evidence type="ECO:0000313" key="4">
    <source>
        <dbReference type="EMBL" id="KAK7398668.1"/>
    </source>
</evidence>
<evidence type="ECO:0000259" key="3">
    <source>
        <dbReference type="Pfam" id="PF20684"/>
    </source>
</evidence>
<keyword evidence="2" id="KW-0812">Transmembrane</keyword>
<dbReference type="PANTHER" id="PTHR39614">
    <property type="entry name" value="INTEGRAL MEMBRANE PROTEIN"/>
    <property type="match status" value="1"/>
</dbReference>
<dbReference type="PANTHER" id="PTHR39614:SF2">
    <property type="entry name" value="INTEGRAL MEMBRANE PROTEIN"/>
    <property type="match status" value="1"/>
</dbReference>
<evidence type="ECO:0000256" key="2">
    <source>
        <dbReference type="SAM" id="Phobius"/>
    </source>
</evidence>
<dbReference type="Proteomes" id="UP001498476">
    <property type="component" value="Unassembled WGS sequence"/>
</dbReference>
<keyword evidence="5" id="KW-1185">Reference proteome</keyword>
<feature type="transmembrane region" description="Helical" evidence="2">
    <location>
        <begin position="251"/>
        <end position="270"/>
    </location>
</feature>
<dbReference type="EMBL" id="JAZAVJ010000315">
    <property type="protein sequence ID" value="KAK7398668.1"/>
    <property type="molecule type" value="Genomic_DNA"/>
</dbReference>
<feature type="domain" description="Rhodopsin" evidence="3">
    <location>
        <begin position="42"/>
        <end position="274"/>
    </location>
</feature>
<sequence length="409" mass="44615">MTSDSQAAPPYYALTSDDHAALVVVASIVFLVYAILGTVTKLLIRLNITSMRDYDFTLLVGLVLYFIQTACVIAACKTGLGQHYDSLSEDAFERYSKLMYASRIMAIFISASTKISLCLLIRQISNQGRLNTANTVLSVVVVIWLIIGFFTIIFECPMPSPWLAANKDQCPNYGPIYVFNGLMDILTDVALCILPVAMMWHVQTTMRRKAIVMGLFGTRIIVPIVTIPSLSNANYLFSDYSDPTWLAVPRTIWFQTSLGLSVLTVCIPSLKGIIDSLLGSTAVAAIQAPYDLRDSGGKGSGKHSGLELTAIGDGSKAASHNVSGRNNTLKLSSAKGKTPDTAWYTTVDRETKVRHGGSSSISGSESVRKLTEGVIVVRDEFEIHYDDRRSRNTMSREGSLGSSDAGYRM</sequence>
<feature type="transmembrane region" description="Helical" evidence="2">
    <location>
        <begin position="20"/>
        <end position="44"/>
    </location>
</feature>
<feature type="transmembrane region" description="Helical" evidence="2">
    <location>
        <begin position="56"/>
        <end position="80"/>
    </location>
</feature>
<accession>A0ABR1GK78</accession>
<organism evidence="4 5">
    <name type="scientific">Neonectria punicea</name>
    <dbReference type="NCBI Taxonomy" id="979145"/>
    <lineage>
        <taxon>Eukaryota</taxon>
        <taxon>Fungi</taxon>
        <taxon>Dikarya</taxon>
        <taxon>Ascomycota</taxon>
        <taxon>Pezizomycotina</taxon>
        <taxon>Sordariomycetes</taxon>
        <taxon>Hypocreomycetidae</taxon>
        <taxon>Hypocreales</taxon>
        <taxon>Nectriaceae</taxon>
        <taxon>Neonectria</taxon>
    </lineage>
</organism>
<name>A0ABR1GK78_9HYPO</name>
<feature type="transmembrane region" description="Helical" evidence="2">
    <location>
        <begin position="100"/>
        <end position="121"/>
    </location>
</feature>
<protein>
    <recommendedName>
        <fullName evidence="3">Rhodopsin domain-containing protein</fullName>
    </recommendedName>
</protein>
<feature type="transmembrane region" description="Helical" evidence="2">
    <location>
        <begin position="174"/>
        <end position="198"/>
    </location>
</feature>
<feature type="transmembrane region" description="Helical" evidence="2">
    <location>
        <begin position="210"/>
        <end position="231"/>
    </location>
</feature>
<reference evidence="4 5" key="1">
    <citation type="journal article" date="2025" name="Microbiol. Resour. Announc.">
        <title>Draft genome sequences for Neonectria magnoliae and Neonectria punicea, canker pathogens of Liriodendron tulipifera and Acer saccharum in West Virginia.</title>
        <authorList>
            <person name="Petronek H.M."/>
            <person name="Kasson M.T."/>
            <person name="Metheny A.M."/>
            <person name="Stauder C.M."/>
            <person name="Lovett B."/>
            <person name="Lynch S.C."/>
            <person name="Garnas J.R."/>
            <person name="Kasson L.R."/>
            <person name="Stajich J.E."/>
        </authorList>
    </citation>
    <scope>NUCLEOTIDE SEQUENCE [LARGE SCALE GENOMIC DNA]</scope>
    <source>
        <strain evidence="4 5">NRRL 64653</strain>
    </source>
</reference>
<keyword evidence="2" id="KW-0472">Membrane</keyword>
<gene>
    <name evidence="4" type="ORF">QQX98_011939</name>
</gene>
<evidence type="ECO:0000256" key="1">
    <source>
        <dbReference type="SAM" id="MobiDB-lite"/>
    </source>
</evidence>
<feature type="compositionally biased region" description="Polar residues" evidence="1">
    <location>
        <begin position="318"/>
        <end position="331"/>
    </location>
</feature>
<evidence type="ECO:0000313" key="5">
    <source>
        <dbReference type="Proteomes" id="UP001498476"/>
    </source>
</evidence>
<feature type="region of interest" description="Disordered" evidence="1">
    <location>
        <begin position="316"/>
        <end position="336"/>
    </location>
</feature>
<keyword evidence="2" id="KW-1133">Transmembrane helix</keyword>
<dbReference type="InterPro" id="IPR049326">
    <property type="entry name" value="Rhodopsin_dom_fungi"/>
</dbReference>
<comment type="caution">
    <text evidence="4">The sequence shown here is derived from an EMBL/GenBank/DDBJ whole genome shotgun (WGS) entry which is preliminary data.</text>
</comment>